<comment type="caution">
    <text evidence="2">The sequence shown here is derived from an EMBL/GenBank/DDBJ whole genome shotgun (WGS) entry which is preliminary data.</text>
</comment>
<gene>
    <name evidence="2" type="ORF">E3P86_01437</name>
</gene>
<proteinExistence type="predicted"/>
<organism evidence="2 3">
    <name type="scientific">Wallemia ichthyophaga</name>
    <dbReference type="NCBI Taxonomy" id="245174"/>
    <lineage>
        <taxon>Eukaryota</taxon>
        <taxon>Fungi</taxon>
        <taxon>Dikarya</taxon>
        <taxon>Basidiomycota</taxon>
        <taxon>Wallemiomycotina</taxon>
        <taxon>Wallemiomycetes</taxon>
        <taxon>Wallemiales</taxon>
        <taxon>Wallemiaceae</taxon>
        <taxon>Wallemia</taxon>
    </lineage>
</organism>
<dbReference type="Proteomes" id="UP000310689">
    <property type="component" value="Unassembled WGS sequence"/>
</dbReference>
<feature type="compositionally biased region" description="Polar residues" evidence="1">
    <location>
        <begin position="136"/>
        <end position="151"/>
    </location>
</feature>
<feature type="compositionally biased region" description="Low complexity" evidence="1">
    <location>
        <begin position="242"/>
        <end position="256"/>
    </location>
</feature>
<evidence type="ECO:0000313" key="2">
    <source>
        <dbReference type="EMBL" id="TIB38805.1"/>
    </source>
</evidence>
<dbReference type="EMBL" id="SPOI01000049">
    <property type="protein sequence ID" value="TIB38805.1"/>
    <property type="molecule type" value="Genomic_DNA"/>
</dbReference>
<feature type="region of interest" description="Disordered" evidence="1">
    <location>
        <begin position="321"/>
        <end position="357"/>
    </location>
</feature>
<evidence type="ECO:0000313" key="3">
    <source>
        <dbReference type="Proteomes" id="UP000310689"/>
    </source>
</evidence>
<protein>
    <recommendedName>
        <fullName evidence="4">cAMP-independent regulatory protein pac2</fullName>
    </recommendedName>
</protein>
<evidence type="ECO:0000256" key="1">
    <source>
        <dbReference type="SAM" id="MobiDB-lite"/>
    </source>
</evidence>
<dbReference type="Pfam" id="PF09729">
    <property type="entry name" value="Gti1_Pac2"/>
    <property type="match status" value="1"/>
</dbReference>
<dbReference type="AlphaFoldDB" id="A0A4T0JER5"/>
<dbReference type="InterPro" id="IPR018608">
    <property type="entry name" value="Gti1/Pac2"/>
</dbReference>
<dbReference type="GO" id="GO:0003677">
    <property type="term" value="F:DNA binding"/>
    <property type="evidence" value="ECO:0007669"/>
    <property type="project" value="TreeGrafter"/>
</dbReference>
<sequence>MVTYNGQIINNLDAVVLFKAVEASKLQLYKRRLTSSERMSIKSGDIFIWEECQGMQRWTDGRRWGPSRVQGGFLWYKEIEANEDTALIKQTYSLPQSVSNMIQEPKLHLVCYTNANNNLQRPSDDPTLEQFKHSTEYTTPSVLTSSAGQPNRSDRTEPIKILNDTSFSPPPTPPHSYNTPMIFTDPFQSSATITPPVSATRMDFMVEQGRRASHPHTQSSSSGSAIQAGAYAATLVGRGAARRGSSPYPSPRRNSSIFERNASFSSGRRSKNTSRPTPPTPLNLNQGLYIPPPMTSAPAAVTTHTIPTTFAATNNMFQTHTPAHTQHRPSSSHSHGRGQVDYSKPAPPIHQQQPQAYAQRASLPPIANNIPRNSISTATSRINLCDEDKRQLDSFKFNDCL</sequence>
<feature type="region of interest" description="Disordered" evidence="1">
    <location>
        <begin position="239"/>
        <end position="296"/>
    </location>
</feature>
<dbReference type="PANTHER" id="PTHR28027">
    <property type="entry name" value="TRANSCRIPTIONAL REGULATOR MIT1"/>
    <property type="match status" value="1"/>
</dbReference>
<feature type="region of interest" description="Disordered" evidence="1">
    <location>
        <begin position="135"/>
        <end position="156"/>
    </location>
</feature>
<accession>A0A4T0JER5</accession>
<reference evidence="2 3" key="1">
    <citation type="submission" date="2019-03" db="EMBL/GenBank/DDBJ databases">
        <title>Sequencing 23 genomes of Wallemia ichthyophaga.</title>
        <authorList>
            <person name="Gostincar C."/>
        </authorList>
    </citation>
    <scope>NUCLEOTIDE SEQUENCE [LARGE SCALE GENOMIC DNA]</scope>
    <source>
        <strain evidence="2 3">EXF-6200</strain>
    </source>
</reference>
<dbReference type="PANTHER" id="PTHR28027:SF1">
    <property type="entry name" value="CAMP INDEPENDENT REGULATORY PROTEIN (AFU_ORTHOLOGUE AFUA_3G09640)"/>
    <property type="match status" value="1"/>
</dbReference>
<name>A0A4T0JER5_WALIC</name>
<evidence type="ECO:0008006" key="4">
    <source>
        <dbReference type="Google" id="ProtNLM"/>
    </source>
</evidence>